<keyword evidence="1" id="KW-0238">DNA-binding</keyword>
<dbReference type="HOGENOM" id="CLU_013929_8_3_1"/>
<evidence type="ECO:0000313" key="3">
    <source>
        <dbReference type="EMBL" id="CCF46547.1"/>
    </source>
</evidence>
<dbReference type="PROSITE" id="PS51253">
    <property type="entry name" value="HTH_CENPB"/>
    <property type="match status" value="1"/>
</dbReference>
<name>H1W234_COLHI</name>
<feature type="non-terminal residue" evidence="3">
    <location>
        <position position="1"/>
    </location>
</feature>
<dbReference type="InterPro" id="IPR004875">
    <property type="entry name" value="DDE_SF_endonuclease_dom"/>
</dbReference>
<evidence type="ECO:0000259" key="2">
    <source>
        <dbReference type="PROSITE" id="PS51253"/>
    </source>
</evidence>
<evidence type="ECO:0000313" key="4">
    <source>
        <dbReference type="Proteomes" id="UP000007174"/>
    </source>
</evidence>
<dbReference type="STRING" id="759273.H1W234"/>
<dbReference type="EMBL" id="CACQ02008808">
    <property type="protein sequence ID" value="CCF46547.1"/>
    <property type="molecule type" value="Genomic_DNA"/>
</dbReference>
<accession>H1W234</accession>
<dbReference type="Pfam" id="PF03184">
    <property type="entry name" value="DDE_1"/>
    <property type="match status" value="1"/>
</dbReference>
<feature type="domain" description="HTH CENPB-type" evidence="2">
    <location>
        <begin position="1"/>
        <end position="43"/>
    </location>
</feature>
<reference evidence="4" key="1">
    <citation type="journal article" date="2012" name="Nat. Genet.">
        <title>Lifestyle transitions in plant pathogenic Colletotrichum fungi deciphered by genome and transcriptome analyses.</title>
        <authorList>
            <person name="O'Connell R.J."/>
            <person name="Thon M.R."/>
            <person name="Hacquard S."/>
            <person name="Amyotte S.G."/>
            <person name="Kleemann J."/>
            <person name="Torres M.F."/>
            <person name="Damm U."/>
            <person name="Buiate E.A."/>
            <person name="Epstein L."/>
            <person name="Alkan N."/>
            <person name="Altmueller J."/>
            <person name="Alvarado-Balderrama L."/>
            <person name="Bauser C.A."/>
            <person name="Becker C."/>
            <person name="Birren B.W."/>
            <person name="Chen Z."/>
            <person name="Choi J."/>
            <person name="Crouch J.A."/>
            <person name="Duvick J.P."/>
            <person name="Farman M.A."/>
            <person name="Gan P."/>
            <person name="Heiman D."/>
            <person name="Henrissat B."/>
            <person name="Howard R.J."/>
            <person name="Kabbage M."/>
            <person name="Koch C."/>
            <person name="Kracher B."/>
            <person name="Kubo Y."/>
            <person name="Law A.D."/>
            <person name="Lebrun M.-H."/>
            <person name="Lee Y.-H."/>
            <person name="Miyara I."/>
            <person name="Moore N."/>
            <person name="Neumann U."/>
            <person name="Nordstroem K."/>
            <person name="Panaccione D.G."/>
            <person name="Panstruga R."/>
            <person name="Place M."/>
            <person name="Proctor R.H."/>
            <person name="Prusky D."/>
            <person name="Rech G."/>
            <person name="Reinhardt R."/>
            <person name="Rollins J.A."/>
            <person name="Rounsley S."/>
            <person name="Schardl C.L."/>
            <person name="Schwartz D.C."/>
            <person name="Shenoy N."/>
            <person name="Shirasu K."/>
            <person name="Sikhakolli U.R."/>
            <person name="Stueber K."/>
            <person name="Sukno S.A."/>
            <person name="Sweigard J.A."/>
            <person name="Takano Y."/>
            <person name="Takahara H."/>
            <person name="Trail F."/>
            <person name="van der Does H.C."/>
            <person name="Voll L.M."/>
            <person name="Will I."/>
            <person name="Young S."/>
            <person name="Zeng Q."/>
            <person name="Zhang J."/>
            <person name="Zhou S."/>
            <person name="Dickman M.B."/>
            <person name="Schulze-Lefert P."/>
            <person name="Ver Loren van Themaat E."/>
            <person name="Ma L.-J."/>
            <person name="Vaillancourt L.J."/>
        </authorList>
    </citation>
    <scope>NUCLEOTIDE SEQUENCE [LARGE SCALE GENOMIC DNA]</scope>
    <source>
        <strain evidence="4">IMI 349063</strain>
    </source>
</reference>
<organism evidence="3 4">
    <name type="scientific">Colletotrichum higginsianum (strain IMI 349063)</name>
    <name type="common">Crucifer anthracnose fungus</name>
    <dbReference type="NCBI Taxonomy" id="759273"/>
    <lineage>
        <taxon>Eukaryota</taxon>
        <taxon>Fungi</taxon>
        <taxon>Dikarya</taxon>
        <taxon>Ascomycota</taxon>
        <taxon>Pezizomycotina</taxon>
        <taxon>Sordariomycetes</taxon>
        <taxon>Hypocreomycetidae</taxon>
        <taxon>Glomerellales</taxon>
        <taxon>Glomerellaceae</taxon>
        <taxon>Colletotrichum</taxon>
        <taxon>Colletotrichum destructivum species complex</taxon>
    </lineage>
</organism>
<dbReference type="InterPro" id="IPR006600">
    <property type="entry name" value="HTH_CenpB_DNA-bd_dom"/>
</dbReference>
<proteinExistence type="predicted"/>
<protein>
    <submittedName>
        <fullName evidence="3">Transposase</fullName>
    </submittedName>
</protein>
<sequence length="171" mass="19168">SLGCSLTHQQVKGLAERLLGTQQPLGKRWIHRFKQRNPSIITKRPKAMDSRRYKAHSADVIQAWFQRLDNIPVIQGIHPSNRWNMDETGIMEGRGSNGLVLGSAASRAIQKKQPGSRAWVSLIECISAAGSSLPPIVIYKGKSVQAQWFPSDLSPYDGWHFTYLDNGWTTD</sequence>
<dbReference type="Proteomes" id="UP000007174">
    <property type="component" value="Unassembled WGS sequence"/>
</dbReference>
<dbReference type="AlphaFoldDB" id="H1W234"/>
<evidence type="ECO:0000256" key="1">
    <source>
        <dbReference type="ARBA" id="ARBA00023125"/>
    </source>
</evidence>
<gene>
    <name evidence="3" type="ORF">CH063_15263</name>
</gene>
<dbReference type="GO" id="GO:0003677">
    <property type="term" value="F:DNA binding"/>
    <property type="evidence" value="ECO:0007669"/>
    <property type="project" value="UniProtKB-KW"/>
</dbReference>